<gene>
    <name evidence="3" type="ORF">DK389_07615</name>
</gene>
<dbReference type="InterPro" id="IPR050931">
    <property type="entry name" value="Mito_Protein_Transport_Metaxin"/>
</dbReference>
<dbReference type="OrthoDB" id="7664269at2"/>
<dbReference type="InterPro" id="IPR036249">
    <property type="entry name" value="Thioredoxin-like_sf"/>
</dbReference>
<dbReference type="SUPFAM" id="SSF52833">
    <property type="entry name" value="Thioredoxin-like"/>
    <property type="match status" value="1"/>
</dbReference>
<dbReference type="InterPro" id="IPR026928">
    <property type="entry name" value="FAX/IsoI-like"/>
</dbReference>
<feature type="domain" description="Metaxin glutathione S-transferase" evidence="1">
    <location>
        <begin position="164"/>
        <end position="224"/>
    </location>
</feature>
<protein>
    <submittedName>
        <fullName evidence="3">Glutathione S-transferase</fullName>
    </submittedName>
</protein>
<evidence type="ECO:0000259" key="1">
    <source>
        <dbReference type="Pfam" id="PF17171"/>
    </source>
</evidence>
<dbReference type="CDD" id="cd03193">
    <property type="entry name" value="GST_C_Metaxin"/>
    <property type="match status" value="1"/>
</dbReference>
<dbReference type="KEGG" id="mets:DK389_07615"/>
<sequence length="241" mass="26349">MITLYAYPDLFGLADNNGYGLKVYAFLRLAGLPFAHRHIVDASGAPRGQLPYITDGDERIGDSDTILAHLTRAYGVTLDAALTARQRDLGLMIARLLDDLYWVMSYSRWKDDRYWPAFRDALLAEHPSLTEADLQAARDFNAQRYHFQGIGRFDPPAAYARGLADLQVLANLVPADGYLFGASPTSVDAGLYGFLANIHFSPIETPLRQFLAAQPHLVRHCTAMHAAVASAGAGPDASRGA</sequence>
<name>A0A2U8W2V5_9HYPH</name>
<dbReference type="Pfam" id="PF17172">
    <property type="entry name" value="GST_N_4"/>
    <property type="match status" value="1"/>
</dbReference>
<dbReference type="SFLD" id="SFLDG01200">
    <property type="entry name" value="SUF1.1"/>
    <property type="match status" value="1"/>
</dbReference>
<keyword evidence="3" id="KW-0808">Transferase</keyword>
<dbReference type="InterPro" id="IPR012336">
    <property type="entry name" value="Thioredoxin-like_fold"/>
</dbReference>
<evidence type="ECO:0000313" key="3">
    <source>
        <dbReference type="EMBL" id="AWN40425.1"/>
    </source>
</evidence>
<dbReference type="SFLD" id="SFLDS00019">
    <property type="entry name" value="Glutathione_Transferase_(cytos"/>
    <property type="match status" value="1"/>
</dbReference>
<dbReference type="PANTHER" id="PTHR12289:SF41">
    <property type="entry name" value="FAILED AXON CONNECTIONS-RELATED"/>
    <property type="match status" value="1"/>
</dbReference>
<organism evidence="3 4">
    <name type="scientific">Methylobacterium durans</name>
    <dbReference type="NCBI Taxonomy" id="2202825"/>
    <lineage>
        <taxon>Bacteria</taxon>
        <taxon>Pseudomonadati</taxon>
        <taxon>Pseudomonadota</taxon>
        <taxon>Alphaproteobacteria</taxon>
        <taxon>Hyphomicrobiales</taxon>
        <taxon>Methylobacteriaceae</taxon>
        <taxon>Methylobacterium</taxon>
    </lineage>
</organism>
<keyword evidence="4" id="KW-1185">Reference proteome</keyword>
<dbReference type="SFLD" id="SFLDG01180">
    <property type="entry name" value="SUF1"/>
    <property type="match status" value="1"/>
</dbReference>
<dbReference type="EMBL" id="CP029550">
    <property type="protein sequence ID" value="AWN40425.1"/>
    <property type="molecule type" value="Genomic_DNA"/>
</dbReference>
<dbReference type="RefSeq" id="WP_109888560.1">
    <property type="nucleotide sequence ID" value="NZ_CP029550.1"/>
</dbReference>
<dbReference type="Pfam" id="PF17171">
    <property type="entry name" value="GST_C_6"/>
    <property type="match status" value="1"/>
</dbReference>
<reference evidence="4" key="1">
    <citation type="submission" date="2018-05" db="EMBL/GenBank/DDBJ databases">
        <title>Complete Genome Sequence of Methylobacterium sp. 17SD2-17.</title>
        <authorList>
            <person name="Srinivasan S."/>
        </authorList>
    </citation>
    <scope>NUCLEOTIDE SEQUENCE [LARGE SCALE GENOMIC DNA]</scope>
    <source>
        <strain evidence="4">17SD2-17</strain>
    </source>
</reference>
<feature type="domain" description="Thioredoxin-like fold" evidence="2">
    <location>
        <begin position="21"/>
        <end position="112"/>
    </location>
</feature>
<accession>A0A2U8W2V5</accession>
<proteinExistence type="predicted"/>
<evidence type="ECO:0000313" key="4">
    <source>
        <dbReference type="Proteomes" id="UP000245926"/>
    </source>
</evidence>
<dbReference type="Proteomes" id="UP000245926">
    <property type="component" value="Chromosome"/>
</dbReference>
<dbReference type="InterPro" id="IPR040079">
    <property type="entry name" value="Glutathione_S-Trfase"/>
</dbReference>
<dbReference type="InterPro" id="IPR036282">
    <property type="entry name" value="Glutathione-S-Trfase_C_sf"/>
</dbReference>
<dbReference type="SUPFAM" id="SSF47616">
    <property type="entry name" value="GST C-terminal domain-like"/>
    <property type="match status" value="1"/>
</dbReference>
<dbReference type="InterPro" id="IPR033468">
    <property type="entry name" value="Metaxin_GST"/>
</dbReference>
<dbReference type="PANTHER" id="PTHR12289">
    <property type="entry name" value="METAXIN RELATED"/>
    <property type="match status" value="1"/>
</dbReference>
<dbReference type="AlphaFoldDB" id="A0A2U8W2V5"/>
<evidence type="ECO:0000259" key="2">
    <source>
        <dbReference type="Pfam" id="PF17172"/>
    </source>
</evidence>
<dbReference type="GO" id="GO:0016740">
    <property type="term" value="F:transferase activity"/>
    <property type="evidence" value="ECO:0007669"/>
    <property type="project" value="UniProtKB-KW"/>
</dbReference>